<dbReference type="AlphaFoldDB" id="A0AAD5VGE7"/>
<dbReference type="Proteomes" id="UP001213000">
    <property type="component" value="Unassembled WGS sequence"/>
</dbReference>
<organism evidence="1 2">
    <name type="scientific">Leucocoprinus birnbaumii</name>
    <dbReference type="NCBI Taxonomy" id="56174"/>
    <lineage>
        <taxon>Eukaryota</taxon>
        <taxon>Fungi</taxon>
        <taxon>Dikarya</taxon>
        <taxon>Basidiomycota</taxon>
        <taxon>Agaricomycotina</taxon>
        <taxon>Agaricomycetes</taxon>
        <taxon>Agaricomycetidae</taxon>
        <taxon>Agaricales</taxon>
        <taxon>Agaricineae</taxon>
        <taxon>Agaricaceae</taxon>
        <taxon>Leucocoprinus</taxon>
    </lineage>
</organism>
<dbReference type="CDD" id="cd09272">
    <property type="entry name" value="RNase_HI_RT_Ty1"/>
    <property type="match status" value="1"/>
</dbReference>
<accession>A0AAD5VGE7</accession>
<gene>
    <name evidence="1" type="ORF">NP233_g11631</name>
</gene>
<sequence length="207" mass="23107">MTRPDIAYAVSYLGRFNHNPHPEHWTAVKHLLRYLKGTRDYKLVYKGCESEELFITYSDASHGGCKQTGRSTGGYVTLVCGAAVGWSSKRQPFVTLSSTEAEYVAAVEAGKEIVWMRNILTEFGFPPSYASTLFIDNKSGIDVSKNPEHHGRMKHLDLRFYWLRDAVQAATISPVYVPTAENVADLFTKAVQPRVVEFAVPMLGLSS</sequence>
<dbReference type="PANTHER" id="PTHR11439">
    <property type="entry name" value="GAG-POL-RELATED RETROTRANSPOSON"/>
    <property type="match status" value="1"/>
</dbReference>
<comment type="caution">
    <text evidence="1">The sequence shown here is derived from an EMBL/GenBank/DDBJ whole genome shotgun (WGS) entry which is preliminary data.</text>
</comment>
<protein>
    <submittedName>
        <fullName evidence="1">Uncharacterized protein</fullName>
    </submittedName>
</protein>
<dbReference type="PANTHER" id="PTHR11439:SF467">
    <property type="entry name" value="INTEGRASE CATALYTIC DOMAIN-CONTAINING PROTEIN"/>
    <property type="match status" value="1"/>
</dbReference>
<name>A0AAD5VGE7_9AGAR</name>
<reference evidence="1" key="1">
    <citation type="submission" date="2022-07" db="EMBL/GenBank/DDBJ databases">
        <title>Genome Sequence of Leucocoprinus birnbaumii.</title>
        <authorList>
            <person name="Buettner E."/>
        </authorList>
    </citation>
    <scope>NUCLEOTIDE SEQUENCE</scope>
    <source>
        <strain evidence="1">VT141</strain>
    </source>
</reference>
<evidence type="ECO:0000313" key="1">
    <source>
        <dbReference type="EMBL" id="KAJ3557874.1"/>
    </source>
</evidence>
<evidence type="ECO:0000313" key="2">
    <source>
        <dbReference type="Proteomes" id="UP001213000"/>
    </source>
</evidence>
<dbReference type="EMBL" id="JANIEX010001443">
    <property type="protein sequence ID" value="KAJ3557874.1"/>
    <property type="molecule type" value="Genomic_DNA"/>
</dbReference>
<keyword evidence="2" id="KW-1185">Reference proteome</keyword>
<proteinExistence type="predicted"/>